<dbReference type="InterPro" id="IPR005502">
    <property type="entry name" value="Ribosyl_crysJ1"/>
</dbReference>
<dbReference type="Gene3D" id="1.10.4080.10">
    <property type="entry name" value="ADP-ribosylation/Crystallin J1"/>
    <property type="match status" value="1"/>
</dbReference>
<proteinExistence type="predicted"/>
<dbReference type="EC" id="3.2.2.-" evidence="2"/>
<keyword evidence="2" id="KW-0326">Glycosidase</keyword>
<sequence>MKIKLITTVLLFASILAAASCNTDTATKTLTREQLLDKIKGGWAAQTFGCTYGGPTEFRYNGCMIPDSVEIVWPDGYCKWYYENEGGLYDDIYMDLTFVEVFDKYDFDVPVDSLANAFAYAGYKLWHANQAARYNILNGISAPASGHWKNNPHADDIDFQIEADFAGLMAPGMVNSASEICDKVGHIMCYGDGWYGGVYVAALYASAFVYDDIHTVVTEALKVIPAGSNYYKCMQDVIAWCSENRDWKTTWQLVEDKWADEINCPQGTKAPFNIDAKLNSAYVVMGLLYGDGDMDRTLEVSTRCGADSDCNPATAGGILGTMLGYSRISEKWLKNIREVEDLNFDHTDISLNKVYRMSFDHALKMIERNGGTVDGDKVVIKIQKPEPVRLEQSFEGLSLVEKRSVNYKNFKKLYTYDFDGSAIVCRGKVNSKKNLCPKDYVAELAVTIDGNKEIVRMPADFASRKFDIYWNYDLPEGKHTMTILWLNPIAEANVVLQDVVVYTTK</sequence>
<keyword evidence="1" id="KW-0732">Signal</keyword>
<organism evidence="2 3">
    <name type="scientific">Alistipes intestinihominis</name>
    <dbReference type="NCBI Taxonomy" id="3133172"/>
    <lineage>
        <taxon>Bacteria</taxon>
        <taxon>Pseudomonadati</taxon>
        <taxon>Bacteroidota</taxon>
        <taxon>Bacteroidia</taxon>
        <taxon>Bacteroidales</taxon>
        <taxon>Rikenellaceae</taxon>
        <taxon>Alistipes</taxon>
    </lineage>
</organism>
<gene>
    <name evidence="2" type="ORF">WMO46_07755</name>
</gene>
<evidence type="ECO:0000313" key="2">
    <source>
        <dbReference type="EMBL" id="MEQ2544838.1"/>
    </source>
</evidence>
<keyword evidence="3" id="KW-1185">Reference proteome</keyword>
<dbReference type="GO" id="GO:0016798">
    <property type="term" value="F:hydrolase activity, acting on glycosyl bonds"/>
    <property type="evidence" value="ECO:0007669"/>
    <property type="project" value="UniProtKB-KW"/>
</dbReference>
<comment type="caution">
    <text evidence="2">The sequence shown here is derived from an EMBL/GenBank/DDBJ whole genome shotgun (WGS) entry which is preliminary data.</text>
</comment>
<feature type="chain" id="PRO_5046238946" evidence="1">
    <location>
        <begin position="20"/>
        <end position="505"/>
    </location>
</feature>
<dbReference type="Pfam" id="PF03747">
    <property type="entry name" value="ADP_ribosyl_GH"/>
    <property type="match status" value="1"/>
</dbReference>
<keyword evidence="2" id="KW-0378">Hydrolase</keyword>
<dbReference type="SUPFAM" id="SSF101478">
    <property type="entry name" value="ADP-ribosylglycohydrolase"/>
    <property type="match status" value="1"/>
</dbReference>
<protein>
    <submittedName>
        <fullName evidence="2">ADP-ribosylglycohydrolase family protein</fullName>
        <ecNumber evidence="2">3.2.2.-</ecNumber>
    </submittedName>
</protein>
<name>A0ABV1GY14_9BACT</name>
<dbReference type="EMBL" id="JBBMFL010000007">
    <property type="protein sequence ID" value="MEQ2544838.1"/>
    <property type="molecule type" value="Genomic_DNA"/>
</dbReference>
<dbReference type="Proteomes" id="UP001460202">
    <property type="component" value="Unassembled WGS sequence"/>
</dbReference>
<dbReference type="RefSeq" id="WP_349094130.1">
    <property type="nucleotide sequence ID" value="NZ_JBBMFL010000007.1"/>
</dbReference>
<feature type="signal peptide" evidence="1">
    <location>
        <begin position="1"/>
        <end position="19"/>
    </location>
</feature>
<dbReference type="PROSITE" id="PS51257">
    <property type="entry name" value="PROKAR_LIPOPROTEIN"/>
    <property type="match status" value="1"/>
</dbReference>
<evidence type="ECO:0000256" key="1">
    <source>
        <dbReference type="SAM" id="SignalP"/>
    </source>
</evidence>
<evidence type="ECO:0000313" key="3">
    <source>
        <dbReference type="Proteomes" id="UP001460202"/>
    </source>
</evidence>
<accession>A0ABV1GY14</accession>
<reference evidence="2 3" key="1">
    <citation type="submission" date="2024-03" db="EMBL/GenBank/DDBJ databases">
        <title>Human intestinal bacterial collection.</title>
        <authorList>
            <person name="Pauvert C."/>
            <person name="Hitch T.C.A."/>
            <person name="Clavel T."/>
        </authorList>
    </citation>
    <scope>NUCLEOTIDE SEQUENCE [LARGE SCALE GENOMIC DNA]</scope>
    <source>
        <strain evidence="2 3">CLA-KB-H122</strain>
    </source>
</reference>
<dbReference type="InterPro" id="IPR036705">
    <property type="entry name" value="Ribosyl_crysJ1_sf"/>
</dbReference>